<dbReference type="Pfam" id="PF00069">
    <property type="entry name" value="Pkinase"/>
    <property type="match status" value="1"/>
</dbReference>
<evidence type="ECO:0000256" key="3">
    <source>
        <dbReference type="ARBA" id="ARBA00022777"/>
    </source>
</evidence>
<keyword evidence="4 5" id="KW-0067">ATP-binding</keyword>
<dbReference type="CDD" id="cd14014">
    <property type="entry name" value="STKc_PknB_like"/>
    <property type="match status" value="1"/>
</dbReference>
<feature type="transmembrane region" description="Helical" evidence="6">
    <location>
        <begin position="334"/>
        <end position="354"/>
    </location>
</feature>
<name>A0ABZ2K6G6_9BACT</name>
<keyword evidence="9" id="KW-1185">Reference proteome</keyword>
<keyword evidence="6" id="KW-1133">Transmembrane helix</keyword>
<proteinExistence type="predicted"/>
<feature type="binding site" evidence="5">
    <location>
        <position position="47"/>
    </location>
    <ligand>
        <name>ATP</name>
        <dbReference type="ChEBI" id="CHEBI:30616"/>
    </ligand>
</feature>
<dbReference type="PANTHER" id="PTHR43289:SF6">
    <property type="entry name" value="SERINE_THREONINE-PROTEIN KINASE NEKL-3"/>
    <property type="match status" value="1"/>
</dbReference>
<dbReference type="EMBL" id="CP089982">
    <property type="protein sequence ID" value="WXA93679.1"/>
    <property type="molecule type" value="Genomic_DNA"/>
</dbReference>
<evidence type="ECO:0000256" key="4">
    <source>
        <dbReference type="ARBA" id="ARBA00022840"/>
    </source>
</evidence>
<dbReference type="Proteomes" id="UP001379533">
    <property type="component" value="Chromosome"/>
</dbReference>
<accession>A0ABZ2K6G6</accession>
<evidence type="ECO:0000256" key="5">
    <source>
        <dbReference type="PROSITE-ProRule" id="PRU10141"/>
    </source>
</evidence>
<dbReference type="PROSITE" id="PS50011">
    <property type="entry name" value="PROTEIN_KINASE_DOM"/>
    <property type="match status" value="1"/>
</dbReference>
<feature type="domain" description="Protein kinase" evidence="7">
    <location>
        <begin position="17"/>
        <end position="288"/>
    </location>
</feature>
<evidence type="ECO:0000313" key="8">
    <source>
        <dbReference type="EMBL" id="WXA93679.1"/>
    </source>
</evidence>
<protein>
    <submittedName>
        <fullName evidence="8">Serine/threonine protein kinase</fullName>
    </submittedName>
</protein>
<evidence type="ECO:0000256" key="2">
    <source>
        <dbReference type="ARBA" id="ARBA00022741"/>
    </source>
</evidence>
<keyword evidence="8" id="KW-0723">Serine/threonine-protein kinase</keyword>
<dbReference type="SMART" id="SM00220">
    <property type="entry name" value="S_TKc"/>
    <property type="match status" value="1"/>
</dbReference>
<dbReference type="InterPro" id="IPR008271">
    <property type="entry name" value="Ser/Thr_kinase_AS"/>
</dbReference>
<dbReference type="RefSeq" id="WP_394844278.1">
    <property type="nucleotide sequence ID" value="NZ_CP089982.1"/>
</dbReference>
<dbReference type="InterPro" id="IPR017441">
    <property type="entry name" value="Protein_kinase_ATP_BS"/>
</dbReference>
<organism evidence="8 9">
    <name type="scientific">Pendulispora brunnea</name>
    <dbReference type="NCBI Taxonomy" id="2905690"/>
    <lineage>
        <taxon>Bacteria</taxon>
        <taxon>Pseudomonadati</taxon>
        <taxon>Myxococcota</taxon>
        <taxon>Myxococcia</taxon>
        <taxon>Myxococcales</taxon>
        <taxon>Sorangiineae</taxon>
        <taxon>Pendulisporaceae</taxon>
        <taxon>Pendulispora</taxon>
    </lineage>
</organism>
<dbReference type="Gene3D" id="1.10.510.10">
    <property type="entry name" value="Transferase(Phosphotransferase) domain 1"/>
    <property type="match status" value="1"/>
</dbReference>
<gene>
    <name evidence="8" type="ORF">LZC95_45405</name>
</gene>
<dbReference type="PANTHER" id="PTHR43289">
    <property type="entry name" value="MITOGEN-ACTIVATED PROTEIN KINASE KINASE KINASE 20-RELATED"/>
    <property type="match status" value="1"/>
</dbReference>
<dbReference type="GO" id="GO:0004674">
    <property type="term" value="F:protein serine/threonine kinase activity"/>
    <property type="evidence" value="ECO:0007669"/>
    <property type="project" value="UniProtKB-KW"/>
</dbReference>
<evidence type="ECO:0000259" key="7">
    <source>
        <dbReference type="PROSITE" id="PS50011"/>
    </source>
</evidence>
<keyword evidence="6" id="KW-0472">Membrane</keyword>
<dbReference type="PROSITE" id="PS00108">
    <property type="entry name" value="PROTEIN_KINASE_ST"/>
    <property type="match status" value="1"/>
</dbReference>
<evidence type="ECO:0000256" key="6">
    <source>
        <dbReference type="SAM" id="Phobius"/>
    </source>
</evidence>
<keyword evidence="3 8" id="KW-0418">Kinase</keyword>
<dbReference type="Gene3D" id="3.30.200.20">
    <property type="entry name" value="Phosphorylase Kinase, domain 1"/>
    <property type="match status" value="1"/>
</dbReference>
<sequence>MDGAVPLDVGLVLDGKYEVCGVLGEGASGVVYDARVVAGDGERVALKVIHRHLMGNSQIRGRFVREVAILQRLRGKHLCPILDSGELLDPRTSDALLYMAIPKVEGPSLEKLVASAGPLPIERSIDIVLQICSALVDAHGQGVIHRDLKPANVLLRDGEHAFVVDFGMAKIVTGTGGTGTTDLTTHNMVFGTPEYMAPEQARGDELDARCDVYAVGIILYELLAGKVPFQGTSPLSTLTAHMTADLPPLERDVGPALRAVIHAALVKSADERYASASDMARALEHALRAPDDVDAVSPRLPRSHTVPLPSIPPPLVRASAPQVREAPRGIAARWVLVWVAAIATGIAVGVWLSLHTGR</sequence>
<dbReference type="InterPro" id="IPR000719">
    <property type="entry name" value="Prot_kinase_dom"/>
</dbReference>
<evidence type="ECO:0000313" key="9">
    <source>
        <dbReference type="Proteomes" id="UP001379533"/>
    </source>
</evidence>
<dbReference type="SUPFAM" id="SSF56112">
    <property type="entry name" value="Protein kinase-like (PK-like)"/>
    <property type="match status" value="1"/>
</dbReference>
<keyword evidence="6" id="KW-0812">Transmembrane</keyword>
<dbReference type="PROSITE" id="PS00107">
    <property type="entry name" value="PROTEIN_KINASE_ATP"/>
    <property type="match status" value="1"/>
</dbReference>
<dbReference type="InterPro" id="IPR011009">
    <property type="entry name" value="Kinase-like_dom_sf"/>
</dbReference>
<reference evidence="8 9" key="1">
    <citation type="submission" date="2021-12" db="EMBL/GenBank/DDBJ databases">
        <title>Discovery of the Pendulisporaceae a myxobacterial family with distinct sporulation behavior and unique specialized metabolism.</title>
        <authorList>
            <person name="Garcia R."/>
            <person name="Popoff A."/>
            <person name="Bader C.D."/>
            <person name="Loehr J."/>
            <person name="Walesch S."/>
            <person name="Walt C."/>
            <person name="Boldt J."/>
            <person name="Bunk B."/>
            <person name="Haeckl F.J.F.P.J."/>
            <person name="Gunesch A.P."/>
            <person name="Birkelbach J."/>
            <person name="Nuebel U."/>
            <person name="Pietschmann T."/>
            <person name="Bach T."/>
            <person name="Mueller R."/>
        </authorList>
    </citation>
    <scope>NUCLEOTIDE SEQUENCE [LARGE SCALE GENOMIC DNA]</scope>
    <source>
        <strain evidence="8 9">MSr12523</strain>
    </source>
</reference>
<keyword evidence="2 5" id="KW-0547">Nucleotide-binding</keyword>
<evidence type="ECO:0000256" key="1">
    <source>
        <dbReference type="ARBA" id="ARBA00022679"/>
    </source>
</evidence>
<keyword evidence="1" id="KW-0808">Transferase</keyword>